<dbReference type="PRINTS" id="PR00463">
    <property type="entry name" value="EP450I"/>
</dbReference>
<dbReference type="Pfam" id="PF00067">
    <property type="entry name" value="p450"/>
    <property type="match status" value="3"/>
</dbReference>
<keyword evidence="9" id="KW-0560">Oxidoreductase</keyword>
<evidence type="ECO:0000256" key="3">
    <source>
        <dbReference type="ARBA" id="ARBA00005179"/>
    </source>
</evidence>
<organism evidence="14 15">
    <name type="scientific">Grifola frondosa</name>
    <name type="common">Maitake</name>
    <name type="synonym">Polyporus frondosus</name>
    <dbReference type="NCBI Taxonomy" id="5627"/>
    <lineage>
        <taxon>Eukaryota</taxon>
        <taxon>Fungi</taxon>
        <taxon>Dikarya</taxon>
        <taxon>Basidiomycota</taxon>
        <taxon>Agaricomycotina</taxon>
        <taxon>Agaricomycetes</taxon>
        <taxon>Polyporales</taxon>
        <taxon>Grifolaceae</taxon>
        <taxon>Grifola</taxon>
    </lineage>
</organism>
<keyword evidence="6" id="KW-0812">Transmembrane</keyword>
<dbReference type="Gene3D" id="1.10.630.10">
    <property type="entry name" value="Cytochrome P450"/>
    <property type="match status" value="2"/>
</dbReference>
<dbReference type="InterPro" id="IPR036396">
    <property type="entry name" value="Cyt_P450_sf"/>
</dbReference>
<comment type="subcellular location">
    <subcellularLocation>
        <location evidence="2">Membrane</location>
        <topology evidence="2">Single-pass membrane protein</topology>
    </subcellularLocation>
</comment>
<evidence type="ECO:0000313" key="15">
    <source>
        <dbReference type="Proteomes" id="UP000092993"/>
    </source>
</evidence>
<evidence type="ECO:0000256" key="7">
    <source>
        <dbReference type="ARBA" id="ARBA00022723"/>
    </source>
</evidence>
<dbReference type="InterPro" id="IPR001128">
    <property type="entry name" value="Cyt_P450"/>
</dbReference>
<keyword evidence="15" id="KW-1185">Reference proteome</keyword>
<feature type="binding site" description="axial binding residue" evidence="13">
    <location>
        <position position="1014"/>
    </location>
    <ligand>
        <name>heme</name>
        <dbReference type="ChEBI" id="CHEBI:30413"/>
    </ligand>
    <ligandPart>
        <name>Fe</name>
        <dbReference type="ChEBI" id="CHEBI:18248"/>
    </ligandPart>
</feature>
<dbReference type="GO" id="GO:0004497">
    <property type="term" value="F:monooxygenase activity"/>
    <property type="evidence" value="ECO:0007669"/>
    <property type="project" value="UniProtKB-KW"/>
</dbReference>
<keyword evidence="8" id="KW-1133">Transmembrane helix</keyword>
<evidence type="ECO:0000256" key="2">
    <source>
        <dbReference type="ARBA" id="ARBA00004167"/>
    </source>
</evidence>
<comment type="caution">
    <text evidence="14">The sequence shown here is derived from an EMBL/GenBank/DDBJ whole genome shotgun (WGS) entry which is preliminary data.</text>
</comment>
<dbReference type="PROSITE" id="PS00086">
    <property type="entry name" value="CYTOCHROME_P450"/>
    <property type="match status" value="2"/>
</dbReference>
<keyword evidence="10 13" id="KW-0408">Iron</keyword>
<keyword evidence="11" id="KW-0503">Monooxygenase</keyword>
<dbReference type="CDD" id="cd11065">
    <property type="entry name" value="CYP64-like"/>
    <property type="match status" value="1"/>
</dbReference>
<evidence type="ECO:0000256" key="13">
    <source>
        <dbReference type="PIRSR" id="PIRSR602401-1"/>
    </source>
</evidence>
<dbReference type="PRINTS" id="PR00385">
    <property type="entry name" value="P450"/>
</dbReference>
<evidence type="ECO:0000256" key="4">
    <source>
        <dbReference type="ARBA" id="ARBA00010617"/>
    </source>
</evidence>
<dbReference type="Proteomes" id="UP000092993">
    <property type="component" value="Unassembled WGS sequence"/>
</dbReference>
<evidence type="ECO:0000256" key="10">
    <source>
        <dbReference type="ARBA" id="ARBA00023004"/>
    </source>
</evidence>
<dbReference type="GO" id="GO:0005506">
    <property type="term" value="F:iron ion binding"/>
    <property type="evidence" value="ECO:0007669"/>
    <property type="project" value="InterPro"/>
</dbReference>
<dbReference type="PANTHER" id="PTHR46300:SF7">
    <property type="entry name" value="P450, PUTATIVE (EUROFUNG)-RELATED"/>
    <property type="match status" value="1"/>
</dbReference>
<keyword evidence="7 13" id="KW-0479">Metal-binding</keyword>
<dbReference type="GO" id="GO:0020037">
    <property type="term" value="F:heme binding"/>
    <property type="evidence" value="ECO:0007669"/>
    <property type="project" value="InterPro"/>
</dbReference>
<evidence type="ECO:0000256" key="12">
    <source>
        <dbReference type="ARBA" id="ARBA00023136"/>
    </source>
</evidence>
<proteinExistence type="inferred from homology"/>
<accession>A0A1C7MH54</accession>
<sequence>MGQELQKRPEGHMIIDGIRSSVRDGPRLYAEPVIVSRSTYSQYFMFKTPAGGPMTLKPPAAKQEAEEKPWMAYARWSKTLGSSTPMLCLFYFAYAQICWRPGPLISLPTPGRPIIVVNTTSAAIDLLEKRKSFACRPRFPMVELLGRQNNVGFTYYGERLKRMRRALHGALNINIVNDTWISLGHPSVESNMQELIGRFTYGRNPDDEYIKVANKVMHHTGEALQPGRWMVDSIPALMWVPSWMPGAGFKRWAMRAKDLFIKMTREPFYEVKAQVARGCAKPSFIRQALDKLPASHSSDDEDVIMCAAGSLFSAGTETLSGTVLTFLILMACNQDVQERAFQEIVSAVGRDRLPGPKDRHALRFVDAVVQEVHRFNPSIPLATHSNYQEEEYCGLRIPKKTWILANIWAMMHDPIVYSDSDKFLPERFVPTNGTTPPDPRTLIFGFGRRRCPGVHFADAIVYLVVARILTLFTILPEIKDGKPCPPPLDFATTAPKPFKCRFVPRPNAEELLSTVGCGVNRKACKALQAANNRPPGADRLTPRCAEGVISDLLNNFEQCSSATRRGLRLSTSDWRQGTTAQRRRCHDEHATKQKWRKKAPLSARLARTREGYEEHTSSRWYGLGRRAHVYPPGPPAKPLLGNILTIPRNGAWTLFRRLHHEYGDLVFFHGMGNTVLVLNTMKAITGLLDRRGDIYSHRPQFTVVGELMGLNRSMPNLPYGEEWREQHKLAHLALNATAIFSKGQRTSSPTHDCETSERIILSVTYGLPIDSSSNPYVTHAEATMRMIGEAAVPGAYLCDLMPFLKYLPSWVPFQQEARRGRYMIEHLVTMPFEHVKKQMAEGTASPSLTQHLLGLEKPDMDNFERRVKWTAGSMYGAGGETTYAIILVFILVMVLYPEKQKLAQAEIDNLMGEERMPVIADLPHLPYVNAIIKETMRWHPVIPLGISRSSGQDDTYGEYFIPKGTVIVPNVWAISLEPNDKYDPQKFIPERFLDPTHTITDPASWIFGFGRRICPGKALAENSIFVVIAALLAAFDISPPEGGVTPTFGPNLVRYAIALSLPLPTLISNVNHFSFPDPFKCNIRPRSEAKAALIERRAAQCKL</sequence>
<dbReference type="OrthoDB" id="2789670at2759"/>
<dbReference type="GO" id="GO:0016020">
    <property type="term" value="C:membrane"/>
    <property type="evidence" value="ECO:0007669"/>
    <property type="project" value="UniProtKB-SubCell"/>
</dbReference>
<name>A0A1C7MH54_GRIFR</name>
<dbReference type="OMA" id="NEEWRTI"/>
<evidence type="ECO:0000256" key="5">
    <source>
        <dbReference type="ARBA" id="ARBA00022617"/>
    </source>
</evidence>
<evidence type="ECO:0000256" key="1">
    <source>
        <dbReference type="ARBA" id="ARBA00001971"/>
    </source>
</evidence>
<dbReference type="SUPFAM" id="SSF48264">
    <property type="entry name" value="Cytochrome P450"/>
    <property type="match status" value="2"/>
</dbReference>
<dbReference type="PANTHER" id="PTHR46300">
    <property type="entry name" value="P450, PUTATIVE (EUROFUNG)-RELATED-RELATED"/>
    <property type="match status" value="1"/>
</dbReference>
<keyword evidence="12" id="KW-0472">Membrane</keyword>
<evidence type="ECO:0000256" key="11">
    <source>
        <dbReference type="ARBA" id="ARBA00023033"/>
    </source>
</evidence>
<gene>
    <name evidence="14" type="primary">ordA_24</name>
    <name evidence="14" type="ORF">A0H81_05736</name>
</gene>
<comment type="similarity">
    <text evidence="4">Belongs to the cytochrome P450 family.</text>
</comment>
<dbReference type="InterPro" id="IPR002401">
    <property type="entry name" value="Cyt_P450_E_grp-I"/>
</dbReference>
<reference evidence="14 15" key="1">
    <citation type="submission" date="2016-03" db="EMBL/GenBank/DDBJ databases">
        <title>Whole genome sequencing of Grifola frondosa 9006-11.</title>
        <authorList>
            <person name="Min B."/>
            <person name="Park H."/>
            <person name="Kim J.-G."/>
            <person name="Cho H."/>
            <person name="Oh Y.-L."/>
            <person name="Kong W.-S."/>
            <person name="Choi I.-G."/>
        </authorList>
    </citation>
    <scope>NUCLEOTIDE SEQUENCE [LARGE SCALE GENOMIC DNA]</scope>
    <source>
        <strain evidence="14 15">9006-11</strain>
    </source>
</reference>
<evidence type="ECO:0000256" key="6">
    <source>
        <dbReference type="ARBA" id="ARBA00022692"/>
    </source>
</evidence>
<comment type="pathway">
    <text evidence="3">Secondary metabolite biosynthesis.</text>
</comment>
<dbReference type="InterPro" id="IPR017972">
    <property type="entry name" value="Cyt_P450_CS"/>
</dbReference>
<dbReference type="AlphaFoldDB" id="A0A1C7MH54"/>
<dbReference type="STRING" id="5627.A0A1C7MH54"/>
<evidence type="ECO:0000256" key="9">
    <source>
        <dbReference type="ARBA" id="ARBA00023002"/>
    </source>
</evidence>
<comment type="cofactor">
    <cofactor evidence="1 13">
        <name>heme</name>
        <dbReference type="ChEBI" id="CHEBI:30413"/>
    </cofactor>
</comment>
<protein>
    <submittedName>
        <fullName evidence="14">O-methylsterigmatocystin oxidoreductase</fullName>
    </submittedName>
</protein>
<dbReference type="InterPro" id="IPR050364">
    <property type="entry name" value="Cytochrome_P450_fung"/>
</dbReference>
<keyword evidence="5 13" id="KW-0349">Heme</keyword>
<dbReference type="GO" id="GO:0016705">
    <property type="term" value="F:oxidoreductase activity, acting on paired donors, with incorporation or reduction of molecular oxygen"/>
    <property type="evidence" value="ECO:0007669"/>
    <property type="project" value="InterPro"/>
</dbReference>
<evidence type="ECO:0000256" key="8">
    <source>
        <dbReference type="ARBA" id="ARBA00022989"/>
    </source>
</evidence>
<dbReference type="EMBL" id="LUGG01000005">
    <property type="protein sequence ID" value="OBZ74344.1"/>
    <property type="molecule type" value="Genomic_DNA"/>
</dbReference>
<evidence type="ECO:0000313" key="14">
    <source>
        <dbReference type="EMBL" id="OBZ74344.1"/>
    </source>
</evidence>